<keyword evidence="2" id="KW-0472">Membrane</keyword>
<dbReference type="InterPro" id="IPR012902">
    <property type="entry name" value="N_methyl_site"/>
</dbReference>
<dbReference type="RefSeq" id="WP_091228367.1">
    <property type="nucleotide sequence ID" value="NZ_FMKA01000001.1"/>
</dbReference>
<feature type="compositionally biased region" description="Acidic residues" evidence="1">
    <location>
        <begin position="93"/>
        <end position="103"/>
    </location>
</feature>
<reference evidence="3 4" key="1">
    <citation type="submission" date="2016-09" db="EMBL/GenBank/DDBJ databases">
        <authorList>
            <person name="Capua I."/>
            <person name="De Benedictis P."/>
            <person name="Joannis T."/>
            <person name="Lombin L.H."/>
            <person name="Cattoli G."/>
        </authorList>
    </citation>
    <scope>NUCLEOTIDE SEQUENCE [LARGE SCALE GENOMIC DNA]</scope>
    <source>
        <strain evidence="3 4">GluBS11</strain>
    </source>
</reference>
<evidence type="ECO:0000313" key="4">
    <source>
        <dbReference type="Proteomes" id="UP000199315"/>
    </source>
</evidence>
<keyword evidence="4" id="KW-1185">Reference proteome</keyword>
<dbReference type="NCBIfam" id="TIGR02532">
    <property type="entry name" value="IV_pilin_GFxxxE"/>
    <property type="match status" value="1"/>
</dbReference>
<dbReference type="AlphaFoldDB" id="A0A1D3TN74"/>
<evidence type="ECO:0000256" key="1">
    <source>
        <dbReference type="SAM" id="MobiDB-lite"/>
    </source>
</evidence>
<dbReference type="InterPro" id="IPR045584">
    <property type="entry name" value="Pilin-like"/>
</dbReference>
<keyword evidence="2" id="KW-0812">Transmembrane</keyword>
<accession>A0A1D3TN74</accession>
<feature type="region of interest" description="Disordered" evidence="1">
    <location>
        <begin position="82"/>
        <end position="103"/>
    </location>
</feature>
<feature type="transmembrane region" description="Helical" evidence="2">
    <location>
        <begin position="12"/>
        <end position="34"/>
    </location>
</feature>
<dbReference type="Gene3D" id="3.30.700.10">
    <property type="entry name" value="Glycoprotein, Type 4 Pilin"/>
    <property type="match status" value="1"/>
</dbReference>
<evidence type="ECO:0000313" key="3">
    <source>
        <dbReference type="EMBL" id="SCP94726.1"/>
    </source>
</evidence>
<sequence>MKNKMNNKGFSLVELIIVIAIMAILVGVLAPQYIKYVDRSKTSKDESNAAELLNNVNIICADEDMYSAIVLMEEDAKPEITFNKDGVTVNPDADPDDTVDDNSLSEELESVLGDLAEIKAASNTYKDQTYTISFDENSVPSGDWAETPEE</sequence>
<dbReference type="SUPFAM" id="SSF54523">
    <property type="entry name" value="Pili subunits"/>
    <property type="match status" value="1"/>
</dbReference>
<keyword evidence="2" id="KW-1133">Transmembrane helix</keyword>
<dbReference type="PROSITE" id="PS00409">
    <property type="entry name" value="PROKAR_NTER_METHYL"/>
    <property type="match status" value="1"/>
</dbReference>
<dbReference type="STRING" id="1619234.SAMN05421730_10015"/>
<dbReference type="EMBL" id="FMKA01000001">
    <property type="protein sequence ID" value="SCP94726.1"/>
    <property type="molecule type" value="Genomic_DNA"/>
</dbReference>
<gene>
    <name evidence="3" type="ORF">SAMN05421730_10015</name>
</gene>
<dbReference type="Pfam" id="PF07963">
    <property type="entry name" value="N_methyl"/>
    <property type="match status" value="1"/>
</dbReference>
<protein>
    <submittedName>
        <fullName evidence="3">Prepilin-type N-terminal cleavage/methylation domain-containing protein</fullName>
    </submittedName>
</protein>
<organism evidence="3 4">
    <name type="scientific">Anaerobium acetethylicum</name>
    <dbReference type="NCBI Taxonomy" id="1619234"/>
    <lineage>
        <taxon>Bacteria</taxon>
        <taxon>Bacillati</taxon>
        <taxon>Bacillota</taxon>
        <taxon>Clostridia</taxon>
        <taxon>Lachnospirales</taxon>
        <taxon>Lachnospiraceae</taxon>
        <taxon>Anaerobium</taxon>
    </lineage>
</organism>
<dbReference type="Proteomes" id="UP000199315">
    <property type="component" value="Unassembled WGS sequence"/>
</dbReference>
<evidence type="ECO:0000256" key="2">
    <source>
        <dbReference type="SAM" id="Phobius"/>
    </source>
</evidence>
<proteinExistence type="predicted"/>
<name>A0A1D3TN74_9FIRM</name>